<dbReference type="Proteomes" id="UP000177371">
    <property type="component" value="Unassembled WGS sequence"/>
</dbReference>
<protein>
    <submittedName>
        <fullName evidence="1">Uncharacterized protein</fullName>
    </submittedName>
</protein>
<sequence>MDESIQTETPHYNLESLEIDWTQVKPKEEEKGKWSFEVSDRQTGRKVGYEFAKALGVLFVCQDDLEDPKPAEDVRMDGNQISFSEYDAELEHAGDVKVVEIYMRYYADDKEYYGKFKSAMDMLVKRIRDSKT</sequence>
<proteinExistence type="predicted"/>
<dbReference type="EMBL" id="MEUT01000044">
    <property type="protein sequence ID" value="OGC49721.1"/>
    <property type="molecule type" value="Genomic_DNA"/>
</dbReference>
<organism evidence="1 2">
    <name type="scientific">candidate division WWE3 bacterium RBG_16_37_10</name>
    <dbReference type="NCBI Taxonomy" id="1802610"/>
    <lineage>
        <taxon>Bacteria</taxon>
        <taxon>Katanobacteria</taxon>
    </lineage>
</organism>
<evidence type="ECO:0000313" key="2">
    <source>
        <dbReference type="Proteomes" id="UP000177371"/>
    </source>
</evidence>
<comment type="caution">
    <text evidence="1">The sequence shown here is derived from an EMBL/GenBank/DDBJ whole genome shotgun (WGS) entry which is preliminary data.</text>
</comment>
<dbReference type="AlphaFoldDB" id="A0A1F4UXR4"/>
<reference evidence="1 2" key="1">
    <citation type="journal article" date="2016" name="Nat. Commun.">
        <title>Thousands of microbial genomes shed light on interconnected biogeochemical processes in an aquifer system.</title>
        <authorList>
            <person name="Anantharaman K."/>
            <person name="Brown C.T."/>
            <person name="Hug L.A."/>
            <person name="Sharon I."/>
            <person name="Castelle C.J."/>
            <person name="Probst A.J."/>
            <person name="Thomas B.C."/>
            <person name="Singh A."/>
            <person name="Wilkins M.J."/>
            <person name="Karaoz U."/>
            <person name="Brodie E.L."/>
            <person name="Williams K.H."/>
            <person name="Hubbard S.S."/>
            <person name="Banfield J.F."/>
        </authorList>
    </citation>
    <scope>NUCLEOTIDE SEQUENCE [LARGE SCALE GENOMIC DNA]</scope>
</reference>
<gene>
    <name evidence="1" type="ORF">A2W32_05250</name>
</gene>
<name>A0A1F4UXR4_UNCKA</name>
<evidence type="ECO:0000313" key="1">
    <source>
        <dbReference type="EMBL" id="OGC49721.1"/>
    </source>
</evidence>
<accession>A0A1F4UXR4</accession>